<sequence length="60" mass="6676">MSSPDCASRSRLINLSRKLFDAADLVFPLRRHEPGHGIKIRKLRPSLEPISNPGIAVANR</sequence>
<dbReference type="EMBL" id="BAAAOS010000007">
    <property type="protein sequence ID" value="GAA1559630.1"/>
    <property type="molecule type" value="Genomic_DNA"/>
</dbReference>
<dbReference type="Proteomes" id="UP001500393">
    <property type="component" value="Unassembled WGS sequence"/>
</dbReference>
<evidence type="ECO:0000313" key="1">
    <source>
        <dbReference type="EMBL" id="GAA1559630.1"/>
    </source>
</evidence>
<gene>
    <name evidence="1" type="ORF">GCM10009789_11230</name>
</gene>
<keyword evidence="2" id="KW-1185">Reference proteome</keyword>
<name>A0ABP4NFK4_9ACTN</name>
<evidence type="ECO:0000313" key="2">
    <source>
        <dbReference type="Proteomes" id="UP001500393"/>
    </source>
</evidence>
<protein>
    <submittedName>
        <fullName evidence="1">Uncharacterized protein</fullName>
    </submittedName>
</protein>
<accession>A0ABP4NFK4</accession>
<reference evidence="2" key="1">
    <citation type="journal article" date="2019" name="Int. J. Syst. Evol. Microbiol.">
        <title>The Global Catalogue of Microorganisms (GCM) 10K type strain sequencing project: providing services to taxonomists for standard genome sequencing and annotation.</title>
        <authorList>
            <consortium name="The Broad Institute Genomics Platform"/>
            <consortium name="The Broad Institute Genome Sequencing Center for Infectious Disease"/>
            <person name="Wu L."/>
            <person name="Ma J."/>
        </authorList>
    </citation>
    <scope>NUCLEOTIDE SEQUENCE [LARGE SCALE GENOMIC DNA]</scope>
    <source>
        <strain evidence="2">JCM 14969</strain>
    </source>
</reference>
<comment type="caution">
    <text evidence="1">The sequence shown here is derived from an EMBL/GenBank/DDBJ whole genome shotgun (WGS) entry which is preliminary data.</text>
</comment>
<organism evidence="1 2">
    <name type="scientific">Kribbella sancticallisti</name>
    <dbReference type="NCBI Taxonomy" id="460087"/>
    <lineage>
        <taxon>Bacteria</taxon>
        <taxon>Bacillati</taxon>
        <taxon>Actinomycetota</taxon>
        <taxon>Actinomycetes</taxon>
        <taxon>Propionibacteriales</taxon>
        <taxon>Kribbellaceae</taxon>
        <taxon>Kribbella</taxon>
    </lineage>
</organism>
<proteinExistence type="predicted"/>